<name>A0AAD4GE30_BOLED</name>
<dbReference type="Proteomes" id="UP001194468">
    <property type="component" value="Unassembled WGS sequence"/>
</dbReference>
<dbReference type="AlphaFoldDB" id="A0AAD4GE30"/>
<evidence type="ECO:0000313" key="2">
    <source>
        <dbReference type="Proteomes" id="UP001194468"/>
    </source>
</evidence>
<comment type="caution">
    <text evidence="1">The sequence shown here is derived from an EMBL/GenBank/DDBJ whole genome shotgun (WGS) entry which is preliminary data.</text>
</comment>
<reference evidence="1" key="2">
    <citation type="journal article" date="2020" name="Nat. Commun.">
        <title>Large-scale genome sequencing of mycorrhizal fungi provides insights into the early evolution of symbiotic traits.</title>
        <authorList>
            <person name="Miyauchi S."/>
            <person name="Kiss E."/>
            <person name="Kuo A."/>
            <person name="Drula E."/>
            <person name="Kohler A."/>
            <person name="Sanchez-Garcia M."/>
            <person name="Morin E."/>
            <person name="Andreopoulos B."/>
            <person name="Barry K.W."/>
            <person name="Bonito G."/>
            <person name="Buee M."/>
            <person name="Carver A."/>
            <person name="Chen C."/>
            <person name="Cichocki N."/>
            <person name="Clum A."/>
            <person name="Culley D."/>
            <person name="Crous P.W."/>
            <person name="Fauchery L."/>
            <person name="Girlanda M."/>
            <person name="Hayes R.D."/>
            <person name="Keri Z."/>
            <person name="LaButti K."/>
            <person name="Lipzen A."/>
            <person name="Lombard V."/>
            <person name="Magnuson J."/>
            <person name="Maillard F."/>
            <person name="Murat C."/>
            <person name="Nolan M."/>
            <person name="Ohm R.A."/>
            <person name="Pangilinan J."/>
            <person name="Pereira M.F."/>
            <person name="Perotto S."/>
            <person name="Peter M."/>
            <person name="Pfister S."/>
            <person name="Riley R."/>
            <person name="Sitrit Y."/>
            <person name="Stielow J.B."/>
            <person name="Szollosi G."/>
            <person name="Zifcakova L."/>
            <person name="Stursova M."/>
            <person name="Spatafora J.W."/>
            <person name="Tedersoo L."/>
            <person name="Vaario L.M."/>
            <person name="Yamada A."/>
            <person name="Yan M."/>
            <person name="Wang P."/>
            <person name="Xu J."/>
            <person name="Bruns T."/>
            <person name="Baldrian P."/>
            <person name="Vilgalys R."/>
            <person name="Dunand C."/>
            <person name="Henrissat B."/>
            <person name="Grigoriev I.V."/>
            <person name="Hibbett D."/>
            <person name="Nagy L.G."/>
            <person name="Martin F.M."/>
        </authorList>
    </citation>
    <scope>NUCLEOTIDE SEQUENCE</scope>
    <source>
        <strain evidence="1">BED1</strain>
    </source>
</reference>
<organism evidence="1 2">
    <name type="scientific">Boletus edulis BED1</name>
    <dbReference type="NCBI Taxonomy" id="1328754"/>
    <lineage>
        <taxon>Eukaryota</taxon>
        <taxon>Fungi</taxon>
        <taxon>Dikarya</taxon>
        <taxon>Basidiomycota</taxon>
        <taxon>Agaricomycotina</taxon>
        <taxon>Agaricomycetes</taxon>
        <taxon>Agaricomycetidae</taxon>
        <taxon>Boletales</taxon>
        <taxon>Boletineae</taxon>
        <taxon>Boletaceae</taxon>
        <taxon>Boletoideae</taxon>
        <taxon>Boletus</taxon>
    </lineage>
</organism>
<proteinExistence type="predicted"/>
<evidence type="ECO:0000313" key="1">
    <source>
        <dbReference type="EMBL" id="KAF8439319.1"/>
    </source>
</evidence>
<sequence>MSFAPHEVYSRCLPGAYGYPLWTPELKIQLRESYQLEGLKIGDVGIVSVNDGSFDVLFNITLPRNEQPYPKLVREDFAPVILDPEADIATQLHAVPAHDVISSASIELVSREFHSCEQKPPRVDYDFSLPMEDGAVLILPEGAQSCDLANEKRFLDEAIQHAVDWYECATEEAGRFVHNDTLYLITGFHKTRSWSLGAAGRSTSSRQNRRSVKFQVGQIDRNGDTAAAYLWSATHGFSGRVGPMSMIPNHTLNGRACKGVNQTVFIRGFRITVNKILFLKIVSVKTRRGNFFRFRSRLANLLSHRRSESTQSSGTEGVTDNEVDQDVLVNHGRLHADTHITIDRVPDVCQVSHPGDSINQYLLKKEPRAVAALTHDRLWIEMLQTGLLELADFSRQERLEKVLSTNYRIVVENGKCSRFVTVFFVWPLNIRRCCIPSKRVSFSLALNVRLCYVLSP</sequence>
<gene>
    <name evidence="1" type="ORF">L210DRAFT_3541856</name>
</gene>
<keyword evidence="2" id="KW-1185">Reference proteome</keyword>
<dbReference type="EMBL" id="WHUW01000014">
    <property type="protein sequence ID" value="KAF8439319.1"/>
    <property type="molecule type" value="Genomic_DNA"/>
</dbReference>
<accession>A0AAD4GE30</accession>
<protein>
    <submittedName>
        <fullName evidence="1">Uncharacterized protein</fullName>
    </submittedName>
</protein>
<reference evidence="1" key="1">
    <citation type="submission" date="2019-10" db="EMBL/GenBank/DDBJ databases">
        <authorList>
            <consortium name="DOE Joint Genome Institute"/>
            <person name="Kuo A."/>
            <person name="Miyauchi S."/>
            <person name="Kiss E."/>
            <person name="Drula E."/>
            <person name="Kohler A."/>
            <person name="Sanchez-Garcia M."/>
            <person name="Andreopoulos B."/>
            <person name="Barry K.W."/>
            <person name="Bonito G."/>
            <person name="Buee M."/>
            <person name="Carver A."/>
            <person name="Chen C."/>
            <person name="Cichocki N."/>
            <person name="Clum A."/>
            <person name="Culley D."/>
            <person name="Crous P.W."/>
            <person name="Fauchery L."/>
            <person name="Girlanda M."/>
            <person name="Hayes R."/>
            <person name="Keri Z."/>
            <person name="LaButti K."/>
            <person name="Lipzen A."/>
            <person name="Lombard V."/>
            <person name="Magnuson J."/>
            <person name="Maillard F."/>
            <person name="Morin E."/>
            <person name="Murat C."/>
            <person name="Nolan M."/>
            <person name="Ohm R."/>
            <person name="Pangilinan J."/>
            <person name="Pereira M."/>
            <person name="Perotto S."/>
            <person name="Peter M."/>
            <person name="Riley R."/>
            <person name="Sitrit Y."/>
            <person name="Stielow B."/>
            <person name="Szollosi G."/>
            <person name="Zifcakova L."/>
            <person name="Stursova M."/>
            <person name="Spatafora J.W."/>
            <person name="Tedersoo L."/>
            <person name="Vaario L.-M."/>
            <person name="Yamada A."/>
            <person name="Yan M."/>
            <person name="Wang P."/>
            <person name="Xu J."/>
            <person name="Bruns T."/>
            <person name="Baldrian P."/>
            <person name="Vilgalys R."/>
            <person name="Henrissat B."/>
            <person name="Grigoriev I.V."/>
            <person name="Hibbett D."/>
            <person name="Nagy L.G."/>
            <person name="Martin F.M."/>
        </authorList>
    </citation>
    <scope>NUCLEOTIDE SEQUENCE</scope>
    <source>
        <strain evidence="1">BED1</strain>
    </source>
</reference>